<dbReference type="Gene3D" id="3.30.420.40">
    <property type="match status" value="1"/>
</dbReference>
<protein>
    <recommendedName>
        <fullName evidence="1">HPr domain-containing protein</fullName>
    </recommendedName>
</protein>
<evidence type="ECO:0000313" key="3">
    <source>
        <dbReference type="Proteomes" id="UP001057375"/>
    </source>
</evidence>
<dbReference type="Gene3D" id="3.30.1340.10">
    <property type="entry name" value="HPr-like"/>
    <property type="match status" value="1"/>
</dbReference>
<dbReference type="PROSITE" id="PS51350">
    <property type="entry name" value="PTS_HPR_DOM"/>
    <property type="match status" value="1"/>
</dbReference>
<keyword evidence="3" id="KW-1185">Reference proteome</keyword>
<sequence>MGILSLGTSKGDELTISADGLDEHEAVEAIVNTMGVAIGLDGGGTGTAVIVEDLQTGSLTNYQLGPTNRHSVGDAQVIQTMSDLFKQLDGQKVGMEDIKSICFG</sequence>
<evidence type="ECO:0000313" key="2">
    <source>
        <dbReference type="EMBL" id="GKT25609.1"/>
    </source>
</evidence>
<dbReference type="SUPFAM" id="SSF55594">
    <property type="entry name" value="HPr-like"/>
    <property type="match status" value="1"/>
</dbReference>
<dbReference type="EMBL" id="BQXS01007128">
    <property type="protein sequence ID" value="GKT25609.1"/>
    <property type="molecule type" value="Genomic_DNA"/>
</dbReference>
<comment type="caution">
    <text evidence="2">The sequence shown here is derived from an EMBL/GenBank/DDBJ whole genome shotgun (WGS) entry which is preliminary data.</text>
</comment>
<accession>A0ABQ5K500</accession>
<name>A0ABQ5K500_9EUKA</name>
<organism evidence="2 3">
    <name type="scientific">Aduncisulcus paluster</name>
    <dbReference type="NCBI Taxonomy" id="2918883"/>
    <lineage>
        <taxon>Eukaryota</taxon>
        <taxon>Metamonada</taxon>
        <taxon>Carpediemonas-like organisms</taxon>
        <taxon>Aduncisulcus</taxon>
    </lineage>
</organism>
<feature type="domain" description="HPr" evidence="1">
    <location>
        <begin position="1"/>
        <end position="43"/>
    </location>
</feature>
<dbReference type="Pfam" id="PF00381">
    <property type="entry name" value="PTS-HPr"/>
    <property type="match status" value="1"/>
</dbReference>
<evidence type="ECO:0000259" key="1">
    <source>
        <dbReference type="PROSITE" id="PS51350"/>
    </source>
</evidence>
<feature type="non-terminal residue" evidence="2">
    <location>
        <position position="104"/>
    </location>
</feature>
<proteinExistence type="predicted"/>
<dbReference type="InterPro" id="IPR035895">
    <property type="entry name" value="HPr-like_sf"/>
</dbReference>
<reference evidence="2" key="1">
    <citation type="submission" date="2022-03" db="EMBL/GenBank/DDBJ databases">
        <title>Draft genome sequence of Aduncisulcus paluster, a free-living microaerophilic Fornicata.</title>
        <authorList>
            <person name="Yuyama I."/>
            <person name="Kume K."/>
            <person name="Tamura T."/>
            <person name="Inagaki Y."/>
            <person name="Hashimoto T."/>
        </authorList>
    </citation>
    <scope>NUCLEOTIDE SEQUENCE</scope>
    <source>
        <strain evidence="2">NY0171</strain>
    </source>
</reference>
<dbReference type="InterPro" id="IPR043129">
    <property type="entry name" value="ATPase_NBD"/>
</dbReference>
<dbReference type="Proteomes" id="UP001057375">
    <property type="component" value="Unassembled WGS sequence"/>
</dbReference>
<dbReference type="SUPFAM" id="SSF53067">
    <property type="entry name" value="Actin-like ATPase domain"/>
    <property type="match status" value="1"/>
</dbReference>
<dbReference type="InterPro" id="IPR000032">
    <property type="entry name" value="HPr-like"/>
</dbReference>
<gene>
    <name evidence="2" type="ORF">ADUPG1_004650</name>
</gene>